<accession>A0A4Y8RRD5</accession>
<evidence type="ECO:0000256" key="1">
    <source>
        <dbReference type="SAM" id="SignalP"/>
    </source>
</evidence>
<dbReference type="Proteomes" id="UP000298179">
    <property type="component" value="Unassembled WGS sequence"/>
</dbReference>
<comment type="caution">
    <text evidence="2">The sequence shown here is derived from an EMBL/GenBank/DDBJ whole genome shotgun (WGS) entry which is preliminary data.</text>
</comment>
<sequence length="64" mass="6672">MYTRLVAITLLIALFGIAMSTLAQRSTPGQSTSFVASISGGTCDYASGKLCRINRSAAPGQAKF</sequence>
<feature type="signal peptide" evidence="1">
    <location>
        <begin position="1"/>
        <end position="23"/>
    </location>
</feature>
<gene>
    <name evidence="2" type="ORF">E3C22_08490</name>
</gene>
<dbReference type="AlphaFoldDB" id="A0A4Y8RRD5"/>
<dbReference type="OrthoDB" id="7916871at2"/>
<keyword evidence="1" id="KW-0732">Signal</keyword>
<evidence type="ECO:0000313" key="2">
    <source>
        <dbReference type="EMBL" id="TFF25384.1"/>
    </source>
</evidence>
<evidence type="ECO:0000313" key="3">
    <source>
        <dbReference type="Proteomes" id="UP000298179"/>
    </source>
</evidence>
<name>A0A4Y8RRD5_9HYPH</name>
<reference evidence="2 3" key="1">
    <citation type="submission" date="2019-03" db="EMBL/GenBank/DDBJ databases">
        <title>Jiella endophytica sp. nov., a novel endophytic bacterium isolated from root of Ficus microcarpa Linn. f.</title>
        <authorList>
            <person name="Tuo L."/>
        </authorList>
    </citation>
    <scope>NUCLEOTIDE SEQUENCE [LARGE SCALE GENOMIC DNA]</scope>
    <source>
        <strain evidence="2 3">CBS5Q-3</strain>
    </source>
</reference>
<dbReference type="EMBL" id="SOZD01000002">
    <property type="protein sequence ID" value="TFF25384.1"/>
    <property type="molecule type" value="Genomic_DNA"/>
</dbReference>
<keyword evidence="3" id="KW-1185">Reference proteome</keyword>
<dbReference type="RefSeq" id="WP_134761553.1">
    <property type="nucleotide sequence ID" value="NZ_SOZD01000002.1"/>
</dbReference>
<organism evidence="2 3">
    <name type="scientific">Jiella endophytica</name>
    <dbReference type="NCBI Taxonomy" id="2558362"/>
    <lineage>
        <taxon>Bacteria</taxon>
        <taxon>Pseudomonadati</taxon>
        <taxon>Pseudomonadota</taxon>
        <taxon>Alphaproteobacteria</taxon>
        <taxon>Hyphomicrobiales</taxon>
        <taxon>Aurantimonadaceae</taxon>
        <taxon>Jiella</taxon>
    </lineage>
</organism>
<protein>
    <submittedName>
        <fullName evidence="2">Uncharacterized protein</fullName>
    </submittedName>
</protein>
<feature type="chain" id="PRO_5021417232" evidence="1">
    <location>
        <begin position="24"/>
        <end position="64"/>
    </location>
</feature>
<proteinExistence type="predicted"/>